<reference evidence="2" key="1">
    <citation type="submission" date="2015-06" db="EMBL/GenBank/DDBJ databases">
        <title>Expansion of signal transduction pathways in fungi by whole-genome duplication.</title>
        <authorList>
            <consortium name="DOE Joint Genome Institute"/>
            <person name="Corrochano L.M."/>
            <person name="Kuo A."/>
            <person name="Marcet-Houben M."/>
            <person name="Polaino S."/>
            <person name="Salamov A."/>
            <person name="Villalobos J.M."/>
            <person name="Alvarez M.I."/>
            <person name="Avalos J."/>
            <person name="Benito E.P."/>
            <person name="Benoit I."/>
            <person name="Burger G."/>
            <person name="Camino L.P."/>
            <person name="Canovas D."/>
            <person name="Cerda-Olmedo E."/>
            <person name="Cheng J.-F."/>
            <person name="Dominguez A."/>
            <person name="Elias M."/>
            <person name="Eslava A.P."/>
            <person name="Glaser F."/>
            <person name="Grimwood J."/>
            <person name="Gutierrez G."/>
            <person name="Heitman J."/>
            <person name="Henrissat B."/>
            <person name="Iturriaga E.A."/>
            <person name="Lang B.F."/>
            <person name="Lavin J.L."/>
            <person name="Lee S."/>
            <person name="Li W."/>
            <person name="Lindquist E."/>
            <person name="Lopez-Garcia S."/>
            <person name="Luque E.M."/>
            <person name="Marcos A.T."/>
            <person name="Martin J."/>
            <person name="McCluskey K."/>
            <person name="Medina H.R."/>
            <person name="Miralles-Duran A."/>
            <person name="Miyazaki A."/>
            <person name="Munoz-Torres E."/>
            <person name="Oguiza J.A."/>
            <person name="Ohm R."/>
            <person name="Olmedo M."/>
            <person name="Orejas M."/>
            <person name="Ortiz-Castellanos L."/>
            <person name="Pisabarro A.G."/>
            <person name="Rodriguez-Romero J."/>
            <person name="Ruiz-Herrera J."/>
            <person name="Ruiz-Vazquez R."/>
            <person name="Sanz C."/>
            <person name="Schackwitz W."/>
            <person name="Schmutz J."/>
            <person name="Shahriari M."/>
            <person name="Shelest E."/>
            <person name="Silva-Franco F."/>
            <person name="Soanes D."/>
            <person name="Syed K."/>
            <person name="Tagua V.G."/>
            <person name="Talbot N.J."/>
            <person name="Thon M."/>
            <person name="De vries R.P."/>
            <person name="Wiebenga A."/>
            <person name="Yadav J.S."/>
            <person name="Braun E.L."/>
            <person name="Baker S."/>
            <person name="Garre V."/>
            <person name="Horwitz B."/>
            <person name="Torres-Martinez S."/>
            <person name="Idnurm A."/>
            <person name="Herrera-Estrella A."/>
            <person name="Gabaldon T."/>
            <person name="Grigoriev I.V."/>
        </authorList>
    </citation>
    <scope>NUCLEOTIDE SEQUENCE [LARGE SCALE GENOMIC DNA]</scope>
    <source>
        <strain evidence="2">NRRL 1555(-)</strain>
    </source>
</reference>
<dbReference type="Proteomes" id="UP000077315">
    <property type="component" value="Unassembled WGS sequence"/>
</dbReference>
<evidence type="ECO:0000313" key="2">
    <source>
        <dbReference type="Proteomes" id="UP000077315"/>
    </source>
</evidence>
<dbReference type="AlphaFoldDB" id="A0A167KTP9"/>
<keyword evidence="2" id="KW-1185">Reference proteome</keyword>
<name>A0A167KTP9_PHYB8</name>
<proteinExistence type="predicted"/>
<dbReference type="VEuPathDB" id="FungiDB:PHYBLDRAFT_149863"/>
<dbReference type="GeneID" id="28993265"/>
<organism evidence="1 2">
    <name type="scientific">Phycomyces blakesleeanus (strain ATCC 8743b / DSM 1359 / FGSC 10004 / NBRC 33097 / NRRL 1555)</name>
    <dbReference type="NCBI Taxonomy" id="763407"/>
    <lineage>
        <taxon>Eukaryota</taxon>
        <taxon>Fungi</taxon>
        <taxon>Fungi incertae sedis</taxon>
        <taxon>Mucoromycota</taxon>
        <taxon>Mucoromycotina</taxon>
        <taxon>Mucoromycetes</taxon>
        <taxon>Mucorales</taxon>
        <taxon>Phycomycetaceae</taxon>
        <taxon>Phycomyces</taxon>
    </lineage>
</organism>
<protein>
    <submittedName>
        <fullName evidence="1">Uncharacterized protein</fullName>
    </submittedName>
</protein>
<dbReference type="RefSeq" id="XP_018286897.1">
    <property type="nucleotide sequence ID" value="XM_018432359.1"/>
</dbReference>
<sequence length="70" mass="8013">MTDEFKDFNSRTGPRYSEDTMLSSIVGKFNRFVCCNACYDLTPEMLRSQVSHEFLKIHVERAGADLGYSP</sequence>
<evidence type="ECO:0000313" key="1">
    <source>
        <dbReference type="EMBL" id="OAD68857.1"/>
    </source>
</evidence>
<accession>A0A167KTP9</accession>
<gene>
    <name evidence="1" type="ORF">PHYBLDRAFT_149863</name>
</gene>
<dbReference type="InParanoid" id="A0A167KTP9"/>
<dbReference type="EMBL" id="KV440993">
    <property type="protein sequence ID" value="OAD68857.1"/>
    <property type="molecule type" value="Genomic_DNA"/>
</dbReference>